<dbReference type="InterPro" id="IPR059122">
    <property type="entry name" value="Beta-prop_WDR5-like"/>
</dbReference>
<dbReference type="SMART" id="SM00320">
    <property type="entry name" value="WD40"/>
    <property type="match status" value="7"/>
</dbReference>
<dbReference type="InterPro" id="IPR015943">
    <property type="entry name" value="WD40/YVTN_repeat-like_dom_sf"/>
</dbReference>
<dbReference type="PROSITE" id="PS50294">
    <property type="entry name" value="WD_REPEATS_REGION"/>
    <property type="match status" value="5"/>
</dbReference>
<dbReference type="KEGG" id="dse:6609683"/>
<organism evidence="6">
    <name type="scientific">Drosophila sechellia</name>
    <name type="common">Fruit fly</name>
    <dbReference type="NCBI Taxonomy" id="7238"/>
    <lineage>
        <taxon>Eukaryota</taxon>
        <taxon>Metazoa</taxon>
        <taxon>Ecdysozoa</taxon>
        <taxon>Arthropoda</taxon>
        <taxon>Hexapoda</taxon>
        <taxon>Insecta</taxon>
        <taxon>Pterygota</taxon>
        <taxon>Neoptera</taxon>
        <taxon>Endopterygota</taxon>
        <taxon>Diptera</taxon>
        <taxon>Brachycera</taxon>
        <taxon>Muscomorpha</taxon>
        <taxon>Ephydroidea</taxon>
        <taxon>Drosophilidae</taxon>
        <taxon>Drosophila</taxon>
        <taxon>Sophophora</taxon>
    </lineage>
</organism>
<gene>
    <name evidence="5" type="primary">Dsec\GM21820</name>
    <name evidence="5" type="ORF">Dsec_GM21820</name>
</gene>
<reference evidence="5 6" key="1">
    <citation type="journal article" date="2007" name="Nature">
        <title>Evolution of genes and genomes on the Drosophila phylogeny.</title>
        <authorList>
            <consortium name="Drosophila 12 Genomes Consortium"/>
            <person name="Clark A.G."/>
            <person name="Eisen M.B."/>
            <person name="Smith D.R."/>
            <person name="Bergman C.M."/>
            <person name="Oliver B."/>
            <person name="Markow T.A."/>
            <person name="Kaufman T.C."/>
            <person name="Kellis M."/>
            <person name="Gelbart W."/>
            <person name="Iyer V.N."/>
            <person name="Pollard D.A."/>
            <person name="Sackton T.B."/>
            <person name="Larracuente A.M."/>
            <person name="Singh N.D."/>
            <person name="Abad J.P."/>
            <person name="Abt D.N."/>
            <person name="Adryan B."/>
            <person name="Aguade M."/>
            <person name="Akashi H."/>
            <person name="Anderson W.W."/>
            <person name="Aquadro C.F."/>
            <person name="Ardell D.H."/>
            <person name="Arguello R."/>
            <person name="Artieri C.G."/>
            <person name="Barbash D.A."/>
            <person name="Barker D."/>
            <person name="Barsanti P."/>
            <person name="Batterham P."/>
            <person name="Batzoglou S."/>
            <person name="Begun D."/>
            <person name="Bhutkar A."/>
            <person name="Blanco E."/>
            <person name="Bosak S.A."/>
            <person name="Bradley R.K."/>
            <person name="Brand A.D."/>
            <person name="Brent M.R."/>
            <person name="Brooks A.N."/>
            <person name="Brown R.H."/>
            <person name="Butlin R.K."/>
            <person name="Caggese C."/>
            <person name="Calvi B.R."/>
            <person name="Bernardo de Carvalho A."/>
            <person name="Caspi A."/>
            <person name="Castrezana S."/>
            <person name="Celniker S.E."/>
            <person name="Chang J.L."/>
            <person name="Chapple C."/>
            <person name="Chatterji S."/>
            <person name="Chinwalla A."/>
            <person name="Civetta A."/>
            <person name="Clifton S.W."/>
            <person name="Comeron J.M."/>
            <person name="Costello J.C."/>
            <person name="Coyne J.A."/>
            <person name="Daub J."/>
            <person name="David R.G."/>
            <person name="Delcher A.L."/>
            <person name="Delehaunty K."/>
            <person name="Do C.B."/>
            <person name="Ebling H."/>
            <person name="Edwards K."/>
            <person name="Eickbush T."/>
            <person name="Evans J.D."/>
            <person name="Filipski A."/>
            <person name="Findeiss S."/>
            <person name="Freyhult E."/>
            <person name="Fulton L."/>
            <person name="Fulton R."/>
            <person name="Garcia A.C."/>
            <person name="Gardiner A."/>
            <person name="Garfield D.A."/>
            <person name="Garvin B.E."/>
            <person name="Gibson G."/>
            <person name="Gilbert D."/>
            <person name="Gnerre S."/>
            <person name="Godfrey J."/>
            <person name="Good R."/>
            <person name="Gotea V."/>
            <person name="Gravely B."/>
            <person name="Greenberg A.J."/>
            <person name="Griffiths-Jones S."/>
            <person name="Gross S."/>
            <person name="Guigo R."/>
            <person name="Gustafson E.A."/>
            <person name="Haerty W."/>
            <person name="Hahn M.W."/>
            <person name="Halligan D.L."/>
            <person name="Halpern A.L."/>
            <person name="Halter G.M."/>
            <person name="Han M.V."/>
            <person name="Heger A."/>
            <person name="Hillier L."/>
            <person name="Hinrichs A.S."/>
            <person name="Holmes I."/>
            <person name="Hoskins R.A."/>
            <person name="Hubisz M.J."/>
            <person name="Hultmark D."/>
            <person name="Huntley M.A."/>
            <person name="Jaffe D.B."/>
            <person name="Jagadeeshan S."/>
            <person name="Jeck W.R."/>
            <person name="Johnson J."/>
            <person name="Jones C.D."/>
            <person name="Jordan W.C."/>
            <person name="Karpen G.H."/>
            <person name="Kataoka E."/>
            <person name="Keightley P.D."/>
            <person name="Kheradpour P."/>
            <person name="Kirkness E.F."/>
            <person name="Koerich L.B."/>
            <person name="Kristiansen K."/>
            <person name="Kudrna D."/>
            <person name="Kulathinal R.J."/>
            <person name="Kumar S."/>
            <person name="Kwok R."/>
            <person name="Lander E."/>
            <person name="Langley C.H."/>
            <person name="Lapoint R."/>
            <person name="Lazzaro B.P."/>
            <person name="Lee S.J."/>
            <person name="Levesque L."/>
            <person name="Li R."/>
            <person name="Lin C.F."/>
            <person name="Lin M.F."/>
            <person name="Lindblad-Toh K."/>
            <person name="Llopart A."/>
            <person name="Long M."/>
            <person name="Low L."/>
            <person name="Lozovsky E."/>
            <person name="Lu J."/>
            <person name="Luo M."/>
            <person name="Machado C.A."/>
            <person name="Makalowski W."/>
            <person name="Marzo M."/>
            <person name="Matsuda M."/>
            <person name="Matzkin L."/>
            <person name="McAllister B."/>
            <person name="McBride C.S."/>
            <person name="McKernan B."/>
            <person name="McKernan K."/>
            <person name="Mendez-Lago M."/>
            <person name="Minx P."/>
            <person name="Mollenhauer M.U."/>
            <person name="Montooth K."/>
            <person name="Mount S.M."/>
            <person name="Mu X."/>
            <person name="Myers E."/>
            <person name="Negre B."/>
            <person name="Newfeld S."/>
            <person name="Nielsen R."/>
            <person name="Noor M.A."/>
            <person name="O'Grady P."/>
            <person name="Pachter L."/>
            <person name="Papaceit M."/>
            <person name="Parisi M.J."/>
            <person name="Parisi M."/>
            <person name="Parts L."/>
            <person name="Pedersen J.S."/>
            <person name="Pesole G."/>
            <person name="Phillippy A.M."/>
            <person name="Ponting C.P."/>
            <person name="Pop M."/>
            <person name="Porcelli D."/>
            <person name="Powell J.R."/>
            <person name="Prohaska S."/>
            <person name="Pruitt K."/>
            <person name="Puig M."/>
            <person name="Quesneville H."/>
            <person name="Ram K.R."/>
            <person name="Rand D."/>
            <person name="Rasmussen M.D."/>
            <person name="Reed L.K."/>
            <person name="Reenan R."/>
            <person name="Reily A."/>
            <person name="Remington K.A."/>
            <person name="Rieger T.T."/>
            <person name="Ritchie M.G."/>
            <person name="Robin C."/>
            <person name="Rogers Y.H."/>
            <person name="Rohde C."/>
            <person name="Rozas J."/>
            <person name="Rubenfield M.J."/>
            <person name="Ruiz A."/>
            <person name="Russo S."/>
            <person name="Salzberg S.L."/>
            <person name="Sanchez-Gracia A."/>
            <person name="Saranga D.J."/>
            <person name="Sato H."/>
            <person name="Schaeffer S.W."/>
            <person name="Schatz M.C."/>
            <person name="Schlenke T."/>
            <person name="Schwartz R."/>
            <person name="Segarra C."/>
            <person name="Singh R.S."/>
            <person name="Sirot L."/>
            <person name="Sirota M."/>
            <person name="Sisneros N.B."/>
            <person name="Smith C.D."/>
            <person name="Smith T.F."/>
            <person name="Spieth J."/>
            <person name="Stage D.E."/>
            <person name="Stark A."/>
            <person name="Stephan W."/>
            <person name="Strausberg R.L."/>
            <person name="Strempel S."/>
            <person name="Sturgill D."/>
            <person name="Sutton G."/>
            <person name="Sutton G.G."/>
            <person name="Tao W."/>
            <person name="Teichmann S."/>
            <person name="Tobari Y.N."/>
            <person name="Tomimura Y."/>
            <person name="Tsolas J.M."/>
            <person name="Valente V.L."/>
            <person name="Venter E."/>
            <person name="Venter J.C."/>
            <person name="Vicario S."/>
            <person name="Vieira F.G."/>
            <person name="Vilella A.J."/>
            <person name="Villasante A."/>
            <person name="Walenz B."/>
            <person name="Wang J."/>
            <person name="Wasserman M."/>
            <person name="Watts T."/>
            <person name="Wilson D."/>
            <person name="Wilson R.K."/>
            <person name="Wing R.A."/>
            <person name="Wolfner M.F."/>
            <person name="Wong A."/>
            <person name="Wong G.K."/>
            <person name="Wu C.I."/>
            <person name="Wu G."/>
            <person name="Yamamoto D."/>
            <person name="Yang H.P."/>
            <person name="Yang S.P."/>
            <person name="Yorke J.A."/>
            <person name="Yoshida K."/>
            <person name="Zdobnov E."/>
            <person name="Zhang P."/>
            <person name="Zhang Y."/>
            <person name="Zimin A.V."/>
            <person name="Baldwin J."/>
            <person name="Abdouelleil A."/>
            <person name="Abdulkadir J."/>
            <person name="Abebe A."/>
            <person name="Abera B."/>
            <person name="Abreu J."/>
            <person name="Acer S.C."/>
            <person name="Aftuck L."/>
            <person name="Alexander A."/>
            <person name="An P."/>
            <person name="Anderson E."/>
            <person name="Anderson S."/>
            <person name="Arachi H."/>
            <person name="Azer M."/>
            <person name="Bachantsang P."/>
            <person name="Barry A."/>
            <person name="Bayul T."/>
            <person name="Berlin A."/>
            <person name="Bessette D."/>
            <person name="Bloom T."/>
            <person name="Blye J."/>
            <person name="Boguslavskiy L."/>
            <person name="Bonnet C."/>
            <person name="Boukhgalter B."/>
            <person name="Bourzgui I."/>
            <person name="Brown A."/>
            <person name="Cahill P."/>
            <person name="Channer S."/>
            <person name="Cheshatsang Y."/>
            <person name="Chuda L."/>
            <person name="Citroen M."/>
            <person name="Collymore A."/>
            <person name="Cooke P."/>
            <person name="Costello M."/>
            <person name="D'Aco K."/>
            <person name="Daza R."/>
            <person name="De Haan G."/>
            <person name="DeGray S."/>
            <person name="DeMaso C."/>
            <person name="Dhargay N."/>
            <person name="Dooley K."/>
            <person name="Dooley E."/>
            <person name="Doricent M."/>
            <person name="Dorje P."/>
            <person name="Dorjee K."/>
            <person name="Dupes A."/>
            <person name="Elong R."/>
            <person name="Falk J."/>
            <person name="Farina A."/>
            <person name="Faro S."/>
            <person name="Ferguson D."/>
            <person name="Fisher S."/>
            <person name="Foley C.D."/>
            <person name="Franke A."/>
            <person name="Friedrich D."/>
            <person name="Gadbois L."/>
            <person name="Gearin G."/>
            <person name="Gearin C.R."/>
            <person name="Giannoukos G."/>
            <person name="Goode T."/>
            <person name="Graham J."/>
            <person name="Grandbois E."/>
            <person name="Grewal S."/>
            <person name="Gyaltsen K."/>
            <person name="Hafez N."/>
            <person name="Hagos B."/>
            <person name="Hall J."/>
            <person name="Henson C."/>
            <person name="Hollinger A."/>
            <person name="Honan T."/>
            <person name="Huard M.D."/>
            <person name="Hughes L."/>
            <person name="Hurhula B."/>
            <person name="Husby M.E."/>
            <person name="Kamat A."/>
            <person name="Kanga B."/>
            <person name="Kashin S."/>
            <person name="Khazanovich D."/>
            <person name="Kisner P."/>
            <person name="Lance K."/>
            <person name="Lara M."/>
            <person name="Lee W."/>
            <person name="Lennon N."/>
            <person name="Letendre F."/>
            <person name="LeVine R."/>
            <person name="Lipovsky A."/>
            <person name="Liu X."/>
            <person name="Liu J."/>
            <person name="Liu S."/>
            <person name="Lokyitsang T."/>
            <person name="Lokyitsang Y."/>
            <person name="Lubonja R."/>
            <person name="Lui A."/>
            <person name="MacDonald P."/>
            <person name="Magnisalis V."/>
            <person name="Maru K."/>
            <person name="Matthews C."/>
            <person name="McCusker W."/>
            <person name="McDonough S."/>
            <person name="Mehta T."/>
            <person name="Meldrim J."/>
            <person name="Meneus L."/>
            <person name="Mihai O."/>
            <person name="Mihalev A."/>
            <person name="Mihova T."/>
            <person name="Mittelman R."/>
            <person name="Mlenga V."/>
            <person name="Montmayeur A."/>
            <person name="Mulrain L."/>
            <person name="Navidi A."/>
            <person name="Naylor J."/>
            <person name="Negash T."/>
            <person name="Nguyen T."/>
            <person name="Nguyen N."/>
            <person name="Nicol R."/>
            <person name="Norbu C."/>
            <person name="Norbu N."/>
            <person name="Novod N."/>
            <person name="O'Neill B."/>
            <person name="Osman S."/>
            <person name="Markiewicz E."/>
            <person name="Oyono O.L."/>
            <person name="Patti C."/>
            <person name="Phunkhang P."/>
            <person name="Pierre F."/>
            <person name="Priest M."/>
            <person name="Raghuraman S."/>
            <person name="Rege F."/>
            <person name="Reyes R."/>
            <person name="Rise C."/>
            <person name="Rogov P."/>
            <person name="Ross K."/>
            <person name="Ryan E."/>
            <person name="Settipalli S."/>
            <person name="Shea T."/>
            <person name="Sherpa N."/>
            <person name="Shi L."/>
            <person name="Shih D."/>
            <person name="Sparrow T."/>
            <person name="Spaulding J."/>
            <person name="Stalker J."/>
            <person name="Stange-Thomann N."/>
            <person name="Stavropoulos S."/>
            <person name="Stone C."/>
            <person name="Strader C."/>
            <person name="Tesfaye S."/>
            <person name="Thomson T."/>
            <person name="Thoulutsang Y."/>
            <person name="Thoulutsang D."/>
            <person name="Topham K."/>
            <person name="Topping I."/>
            <person name="Tsamla T."/>
            <person name="Vassiliev H."/>
            <person name="Vo A."/>
            <person name="Wangchuk T."/>
            <person name="Wangdi T."/>
            <person name="Weiand M."/>
            <person name="Wilkinson J."/>
            <person name="Wilson A."/>
            <person name="Yadav S."/>
            <person name="Young G."/>
            <person name="Yu Q."/>
            <person name="Zembek L."/>
            <person name="Zhong D."/>
            <person name="Zimmer A."/>
            <person name="Zwirko Z."/>
            <person name="Jaffe D.B."/>
            <person name="Alvarez P."/>
            <person name="Brockman W."/>
            <person name="Butler J."/>
            <person name="Chin C."/>
            <person name="Gnerre S."/>
            <person name="Grabherr M."/>
            <person name="Kleber M."/>
            <person name="Mauceli E."/>
            <person name="MacCallum I."/>
        </authorList>
    </citation>
    <scope>NUCLEOTIDE SEQUENCE [LARGE SCALE GENOMIC DNA]</scope>
    <source>
        <strain evidence="6">Rob3c / Tucson 14021-0248.25</strain>
    </source>
</reference>
<accession>B4HN72</accession>
<evidence type="ECO:0000259" key="4">
    <source>
        <dbReference type="Pfam" id="PF25175"/>
    </source>
</evidence>
<feature type="domain" description="WDR5-like beta-propeller" evidence="4">
    <location>
        <begin position="51"/>
        <end position="340"/>
    </location>
</feature>
<dbReference type="PRINTS" id="PR00320">
    <property type="entry name" value="GPROTEINBRPT"/>
</dbReference>
<dbReference type="PROSITE" id="PS50082">
    <property type="entry name" value="WD_REPEATS_2"/>
    <property type="match status" value="6"/>
</dbReference>
<dbReference type="SMR" id="B4HN72"/>
<dbReference type="GO" id="GO:0048188">
    <property type="term" value="C:Set1C/COMPASS complex"/>
    <property type="evidence" value="ECO:0007669"/>
    <property type="project" value="TreeGrafter"/>
</dbReference>
<feature type="repeat" description="WD" evidence="3">
    <location>
        <begin position="51"/>
        <end position="92"/>
    </location>
</feature>
<dbReference type="PROSITE" id="PS00678">
    <property type="entry name" value="WD_REPEATS_1"/>
    <property type="match status" value="4"/>
</dbReference>
<dbReference type="FunFam" id="2.130.10.10:FF:000228">
    <property type="entry name" value="COMPASS-like H3K4 histone methylase component WDR5A"/>
    <property type="match status" value="1"/>
</dbReference>
<dbReference type="STRING" id="7238.B4HN72"/>
<keyword evidence="6" id="KW-1185">Reference proteome</keyword>
<dbReference type="Gene3D" id="2.130.10.10">
    <property type="entry name" value="YVTN repeat-like/Quinoprotein amine dehydrogenase"/>
    <property type="match status" value="1"/>
</dbReference>
<dbReference type="InterPro" id="IPR020472">
    <property type="entry name" value="WD40_PAC1"/>
</dbReference>
<dbReference type="InterPro" id="IPR019775">
    <property type="entry name" value="WD40_repeat_CS"/>
</dbReference>
<dbReference type="InterPro" id="IPR036322">
    <property type="entry name" value="WD40_repeat_dom_sf"/>
</dbReference>
<feature type="repeat" description="WD" evidence="3">
    <location>
        <begin position="283"/>
        <end position="305"/>
    </location>
</feature>
<dbReference type="Pfam" id="PF25175">
    <property type="entry name" value="Beta-prop_WDR5"/>
    <property type="match status" value="1"/>
</dbReference>
<dbReference type="Proteomes" id="UP000001292">
    <property type="component" value="Unassembled WGS sequence"/>
</dbReference>
<feature type="repeat" description="WD" evidence="3">
    <location>
        <begin position="93"/>
        <end position="133"/>
    </location>
</feature>
<dbReference type="HOGENOM" id="CLU_000288_57_1_1"/>
<evidence type="ECO:0000256" key="1">
    <source>
        <dbReference type="ARBA" id="ARBA00022574"/>
    </source>
</evidence>
<protein>
    <submittedName>
        <fullName evidence="5">GM21820</fullName>
    </submittedName>
</protein>
<dbReference type="OMA" id="PVGYVKF"/>
<evidence type="ECO:0000256" key="2">
    <source>
        <dbReference type="ARBA" id="ARBA00022737"/>
    </source>
</evidence>
<proteinExistence type="predicted"/>
<dbReference type="AlphaFoldDB" id="B4HN72"/>
<dbReference type="OrthoDB" id="674604at2759"/>
<evidence type="ECO:0000256" key="3">
    <source>
        <dbReference type="PROSITE-ProRule" id="PRU00221"/>
    </source>
</evidence>
<dbReference type="SUPFAM" id="SSF50978">
    <property type="entry name" value="WD40 repeat-like"/>
    <property type="match status" value="1"/>
</dbReference>
<feature type="repeat" description="WD" evidence="3">
    <location>
        <begin position="176"/>
        <end position="217"/>
    </location>
</feature>
<feature type="repeat" description="WD" evidence="3">
    <location>
        <begin position="134"/>
        <end position="175"/>
    </location>
</feature>
<dbReference type="EMBL" id="CH480816">
    <property type="protein sequence ID" value="EDW48354.1"/>
    <property type="molecule type" value="Genomic_DNA"/>
</dbReference>
<feature type="repeat" description="WD" evidence="3">
    <location>
        <begin position="219"/>
        <end position="260"/>
    </location>
</feature>
<dbReference type="PANTHER" id="PTHR22847">
    <property type="entry name" value="WD40 REPEAT PROTEIN"/>
    <property type="match status" value="1"/>
</dbReference>
<sequence>MELIETASTPGDSETETAIPEAAFDSFKMPILPSQFLQSSVSPGYSIKHSLLGHSGSVTGLKFSSCGENLVSSSADMLLMLWDLSATRCIQSLAGHENGVNDVAWSADGLIASCSDDKTVRLWDVRSKLCVKVLEGHCGYTFSCCFNPQSNLLASTSFDETVRLWDVRTGKTLEIVRAHQDPITSVDFHREGNIFVTSSFDGLVRLWDSSTGHVVKTLVDVDNIPVGHVKFSPNGRYILSSTLNNTLRLWNYNKSKCLRIYRGHMNQLYCSNSNFSITGGIWIVSGSEDNTLCIWNLQTRELVQKISTEGDHVLCTHCHPTENVIASGALQNSYAIKIWKSSDNYNNQPNPTH</sequence>
<name>B4HN72_DROSE</name>
<dbReference type="PhylomeDB" id="B4HN72"/>
<dbReference type="PANTHER" id="PTHR22847:SF637">
    <property type="entry name" value="WD REPEAT DOMAIN 5B"/>
    <property type="match status" value="1"/>
</dbReference>
<keyword evidence="1 3" id="KW-0853">WD repeat</keyword>
<dbReference type="GO" id="GO:0044666">
    <property type="term" value="C:MLL3/4 complex"/>
    <property type="evidence" value="ECO:0007669"/>
    <property type="project" value="UniProtKB-ARBA"/>
</dbReference>
<dbReference type="GO" id="GO:0042393">
    <property type="term" value="F:histone binding"/>
    <property type="evidence" value="ECO:0007669"/>
    <property type="project" value="TreeGrafter"/>
</dbReference>
<keyword evidence="2" id="KW-0677">Repeat</keyword>
<dbReference type="InterPro" id="IPR001680">
    <property type="entry name" value="WD40_rpt"/>
</dbReference>
<evidence type="ECO:0000313" key="6">
    <source>
        <dbReference type="Proteomes" id="UP000001292"/>
    </source>
</evidence>
<evidence type="ECO:0000313" key="5">
    <source>
        <dbReference type="EMBL" id="EDW48354.1"/>
    </source>
</evidence>
<dbReference type="CDD" id="cd00200">
    <property type="entry name" value="WD40"/>
    <property type="match status" value="1"/>
</dbReference>